<accession>D7G0P1</accession>
<feature type="domain" description="Peptidase C14 caspase" evidence="3">
    <location>
        <begin position="158"/>
        <end position="308"/>
    </location>
</feature>
<dbReference type="EMBL" id="FN648613">
    <property type="protein sequence ID" value="CBJ33070.1"/>
    <property type="molecule type" value="Genomic_DNA"/>
</dbReference>
<dbReference type="InParanoid" id="D7G0P1"/>
<comment type="similarity">
    <text evidence="1">Belongs to the peptidase C14B family.</text>
</comment>
<dbReference type="PANTHER" id="PTHR48104">
    <property type="entry name" value="METACASPASE-4"/>
    <property type="match status" value="1"/>
</dbReference>
<evidence type="ECO:0000313" key="4">
    <source>
        <dbReference type="EMBL" id="CBJ33070.1"/>
    </source>
</evidence>
<reference evidence="4 5" key="1">
    <citation type="journal article" date="2010" name="Nature">
        <title>The Ectocarpus genome and the independent evolution of multicellularity in brown algae.</title>
        <authorList>
            <person name="Cock J.M."/>
            <person name="Sterck L."/>
            <person name="Rouze P."/>
            <person name="Scornet D."/>
            <person name="Allen A.E."/>
            <person name="Amoutzias G."/>
            <person name="Anthouard V."/>
            <person name="Artiguenave F."/>
            <person name="Aury J.M."/>
            <person name="Badger J.H."/>
            <person name="Beszteri B."/>
            <person name="Billiau K."/>
            <person name="Bonnet E."/>
            <person name="Bothwell J.H."/>
            <person name="Bowler C."/>
            <person name="Boyen C."/>
            <person name="Brownlee C."/>
            <person name="Carrano C.J."/>
            <person name="Charrier B."/>
            <person name="Cho G.Y."/>
            <person name="Coelho S.M."/>
            <person name="Collen J."/>
            <person name="Corre E."/>
            <person name="Da Silva C."/>
            <person name="Delage L."/>
            <person name="Delaroque N."/>
            <person name="Dittami S.M."/>
            <person name="Doulbeau S."/>
            <person name="Elias M."/>
            <person name="Farnham G."/>
            <person name="Gachon C.M."/>
            <person name="Gschloessl B."/>
            <person name="Heesch S."/>
            <person name="Jabbari K."/>
            <person name="Jubin C."/>
            <person name="Kawai H."/>
            <person name="Kimura K."/>
            <person name="Kloareg B."/>
            <person name="Kupper F.C."/>
            <person name="Lang D."/>
            <person name="Le Bail A."/>
            <person name="Leblanc C."/>
            <person name="Lerouge P."/>
            <person name="Lohr M."/>
            <person name="Lopez P.J."/>
            <person name="Martens C."/>
            <person name="Maumus F."/>
            <person name="Michel G."/>
            <person name="Miranda-Saavedra D."/>
            <person name="Morales J."/>
            <person name="Moreau H."/>
            <person name="Motomura T."/>
            <person name="Nagasato C."/>
            <person name="Napoli C.A."/>
            <person name="Nelson D.R."/>
            <person name="Nyvall-Collen P."/>
            <person name="Peters A.F."/>
            <person name="Pommier C."/>
            <person name="Potin P."/>
            <person name="Poulain J."/>
            <person name="Quesneville H."/>
            <person name="Read B."/>
            <person name="Rensing S.A."/>
            <person name="Ritter A."/>
            <person name="Rousvoal S."/>
            <person name="Samanta M."/>
            <person name="Samson G."/>
            <person name="Schroeder D.C."/>
            <person name="Segurens B."/>
            <person name="Strittmatter M."/>
            <person name="Tonon T."/>
            <person name="Tregear J.W."/>
            <person name="Valentin K."/>
            <person name="von Dassow P."/>
            <person name="Yamagishi T."/>
            <person name="Van de Peer Y."/>
            <person name="Wincker P."/>
        </authorList>
    </citation>
    <scope>NUCLEOTIDE SEQUENCE [LARGE SCALE GENOMIC DNA]</scope>
    <source>
        <strain evidence="5">Ec32 / CCAP1310/4</strain>
    </source>
</reference>
<sequence length="363" mass="38401">MGGFMDSIKASCTKMAKQQINEAMAGDKKESASGGGSAATGTRAPEDAEAYAKKVAEAIKADVRMFSGCMDSQTSADVKDVSKFGLPDADGAGGACTNAMLLTLSDEHSDSWLGLLKGMQSVLKTKRFSQVPQLSTSREIDVNDKFSLRNTAGGGSTKCLLIGINYIGQQGELAGCHNDVDMMKKYITTHGYSMDPADCKVLMDDNVHGMPDHKGVIEGFRWLTADAKAGDSLFMHYSGHGGSVKDTSGDEADNMDETLVPVDYKSSGQITDDEILKELVMVLPEGVTLTVVMDCCHSGSILDLPYALKADEGTISAVEAGEVSSTISANPGFDFAKRAHGGGGGVDIEELPRVVYYPIFVTS</sequence>
<dbReference type="Pfam" id="PF00656">
    <property type="entry name" value="Peptidase_C14"/>
    <property type="match status" value="2"/>
</dbReference>
<dbReference type="GO" id="GO:0004197">
    <property type="term" value="F:cysteine-type endopeptidase activity"/>
    <property type="evidence" value="ECO:0007669"/>
    <property type="project" value="InterPro"/>
</dbReference>
<dbReference type="PANTHER" id="PTHR48104:SF30">
    <property type="entry name" value="METACASPASE-1"/>
    <property type="match status" value="1"/>
</dbReference>
<evidence type="ECO:0000259" key="3">
    <source>
        <dbReference type="Pfam" id="PF00656"/>
    </source>
</evidence>
<organism evidence="4 5">
    <name type="scientific">Ectocarpus siliculosus</name>
    <name type="common">Brown alga</name>
    <name type="synonym">Conferva siliculosa</name>
    <dbReference type="NCBI Taxonomy" id="2880"/>
    <lineage>
        <taxon>Eukaryota</taxon>
        <taxon>Sar</taxon>
        <taxon>Stramenopiles</taxon>
        <taxon>Ochrophyta</taxon>
        <taxon>PX clade</taxon>
        <taxon>Phaeophyceae</taxon>
        <taxon>Ectocarpales</taxon>
        <taxon>Ectocarpaceae</taxon>
        <taxon>Ectocarpus</taxon>
    </lineage>
</organism>
<dbReference type="Gene3D" id="3.40.50.12660">
    <property type="match status" value="2"/>
</dbReference>
<dbReference type="EMBL" id="FN649742">
    <property type="protein sequence ID" value="CBJ33070.1"/>
    <property type="molecule type" value="Genomic_DNA"/>
</dbReference>
<keyword evidence="5" id="KW-1185">Reference proteome</keyword>
<protein>
    <submittedName>
        <fullName evidence="4">Metacapase</fullName>
    </submittedName>
</protein>
<feature type="domain" description="Peptidase C14 caspase" evidence="3">
    <location>
        <begin position="34"/>
        <end position="136"/>
    </location>
</feature>
<evidence type="ECO:0000256" key="2">
    <source>
        <dbReference type="SAM" id="MobiDB-lite"/>
    </source>
</evidence>
<evidence type="ECO:0000256" key="1">
    <source>
        <dbReference type="ARBA" id="ARBA00009005"/>
    </source>
</evidence>
<name>D7G0P1_ECTSI</name>
<gene>
    <name evidence="4" type="primary">MCP</name>
    <name evidence="4" type="ORF">Esi_0414_0015</name>
</gene>
<dbReference type="AlphaFoldDB" id="D7G0P1"/>
<dbReference type="GO" id="GO:0006508">
    <property type="term" value="P:proteolysis"/>
    <property type="evidence" value="ECO:0007669"/>
    <property type="project" value="InterPro"/>
</dbReference>
<proteinExistence type="inferred from homology"/>
<dbReference type="Proteomes" id="UP000002630">
    <property type="component" value="Linkage Group LG17"/>
</dbReference>
<feature type="region of interest" description="Disordered" evidence="2">
    <location>
        <begin position="21"/>
        <end position="46"/>
    </location>
</feature>
<evidence type="ECO:0000313" key="5">
    <source>
        <dbReference type="Proteomes" id="UP000002630"/>
    </source>
</evidence>
<dbReference type="InterPro" id="IPR011600">
    <property type="entry name" value="Pept_C14_caspase"/>
</dbReference>
<dbReference type="OrthoDB" id="3223806at2759"/>
<dbReference type="GO" id="GO:0005737">
    <property type="term" value="C:cytoplasm"/>
    <property type="evidence" value="ECO:0007669"/>
    <property type="project" value="TreeGrafter"/>
</dbReference>
<dbReference type="InterPro" id="IPR050452">
    <property type="entry name" value="Metacaspase"/>
</dbReference>